<feature type="domain" description="ERAP1-like C-terminal" evidence="14">
    <location>
        <begin position="522"/>
        <end position="837"/>
    </location>
</feature>
<dbReference type="Gene3D" id="2.60.40.1730">
    <property type="entry name" value="tricorn interacting facor f3 domain"/>
    <property type="match status" value="1"/>
</dbReference>
<dbReference type="FunFam" id="1.10.390.10:FF:000006">
    <property type="entry name" value="Puromycin-sensitive aminopeptidase"/>
    <property type="match status" value="1"/>
</dbReference>
<sequence length="882" mass="98720">MSFANGRLPTIVKPIAYDIEILADLSEFTFRGSVRIRLAIRQTTSKITFHSSDLHLESPRVIVTTDKAAYEVAINNIVHDKKKELVNLHLSTEVPSGATAELSVDFHRALAQGQAGFTWSKLDLEGKPQFYAFTQLAPIQARRVFPCWDEPAMKARFSIALITDANNVNLSNMPVLSEEPYVVQGSGVSWKRTQFETTPPMSTYIVAFATGPFAYLETSYKSPLSGTAQYSLDVAEAVLPIYERAFDVEYPLPKFDTLIVNGFDAGAVENWGLIMGSPVSFLLDDLNNLAGKRLVAKTQTHETGHMWFGNITTTAWWDTVYLNEGQVILPLLLTLIHPEWDEDQMFILERLQGGMASDALLSAHPIEWKDFNIDNVMEIFDSLSYSKGASVLRMLSTHVGEDKFLQGVSKYLQDHRYGSTVSKDLWDSLAAIVGHDISALMDSWVTRVGFPVINVSEKDGVVQVRQDRFMESGRQTPGQNETIWHVPLSILSLPKEGGVRVDHNTVLTEREMTLSLDPAIPFKLNANTTGFYRVLYSGKIAENVAKLVAQKGSPLSVADRIGLVLDALALAKAGFSNVSDALSFLDHFRREENALVWSSIAGGLNAIANTWWEHERIQDYLGSFQRELFSPLVERLGFEYPQNEPDNTKILRTCAIAQAALSGDKNVIEELKQRFANFIKTGDESVIPSDLRALSFRIANQYGTQEDYLFLKETALASKIESIRIAALIALGASPDMSFAEETWDMIMSSGLGTDIIYLCVGLRDNYKTRRFLANKFRENYDALAAKLYGNYSWQPLISYSHEQLSTKEDYQTAKEFFKTKDMSMYTMTVEQILESIISRADWIERSTSELLSWLEKRTPPEISSGPSGSDGQKRSWGCLVA</sequence>
<evidence type="ECO:0000256" key="11">
    <source>
        <dbReference type="RuleBase" id="RU364040"/>
    </source>
</evidence>
<dbReference type="CDD" id="cd09601">
    <property type="entry name" value="M1_APN-Q_like"/>
    <property type="match status" value="1"/>
</dbReference>
<dbReference type="InterPro" id="IPR024571">
    <property type="entry name" value="ERAP1-like_C_dom"/>
</dbReference>
<dbReference type="Pfam" id="PF17900">
    <property type="entry name" value="Peptidase_M1_N"/>
    <property type="match status" value="1"/>
</dbReference>
<evidence type="ECO:0000256" key="8">
    <source>
        <dbReference type="PIRSR" id="PIRSR634016-1"/>
    </source>
</evidence>
<keyword evidence="3 11" id="KW-0645">Protease</keyword>
<proteinExistence type="inferred from homology"/>
<feature type="binding site" evidence="9">
    <location>
        <position position="324"/>
    </location>
    <ligand>
        <name>Zn(2+)</name>
        <dbReference type="ChEBI" id="CHEBI:29105"/>
        <note>catalytic</note>
    </ligand>
</feature>
<dbReference type="Gene3D" id="1.25.50.20">
    <property type="match status" value="1"/>
</dbReference>
<keyword evidence="5 11" id="KW-0378">Hydrolase</keyword>
<keyword evidence="17" id="KW-1185">Reference proteome</keyword>
<feature type="site" description="Transition state stabilizer" evidence="10">
    <location>
        <position position="385"/>
    </location>
</feature>
<accession>A0A8K0UHZ6</accession>
<dbReference type="OrthoDB" id="10031169at2759"/>
<evidence type="ECO:0000256" key="6">
    <source>
        <dbReference type="ARBA" id="ARBA00022833"/>
    </source>
</evidence>
<dbReference type="GO" id="GO:0006508">
    <property type="term" value="P:proteolysis"/>
    <property type="evidence" value="ECO:0007669"/>
    <property type="project" value="UniProtKB-KW"/>
</dbReference>
<dbReference type="InterPro" id="IPR014782">
    <property type="entry name" value="Peptidase_M1_dom"/>
</dbReference>
<dbReference type="InterPro" id="IPR034016">
    <property type="entry name" value="M1_APN-typ"/>
</dbReference>
<keyword evidence="7 11" id="KW-0482">Metalloprotease</keyword>
<dbReference type="InterPro" id="IPR050344">
    <property type="entry name" value="Peptidase_M1_aminopeptidases"/>
</dbReference>
<reference evidence="16" key="1">
    <citation type="journal article" date="2021" name="New Phytol.">
        <title>Evolutionary innovations through gain and loss of genes in the ectomycorrhizal Boletales.</title>
        <authorList>
            <person name="Wu G."/>
            <person name="Miyauchi S."/>
            <person name="Morin E."/>
            <person name="Kuo A."/>
            <person name="Drula E."/>
            <person name="Varga T."/>
            <person name="Kohler A."/>
            <person name="Feng B."/>
            <person name="Cao Y."/>
            <person name="Lipzen A."/>
            <person name="Daum C."/>
            <person name="Hundley H."/>
            <person name="Pangilinan J."/>
            <person name="Johnson J."/>
            <person name="Barry K."/>
            <person name="LaButti K."/>
            <person name="Ng V."/>
            <person name="Ahrendt S."/>
            <person name="Min B."/>
            <person name="Choi I.G."/>
            <person name="Park H."/>
            <person name="Plett J.M."/>
            <person name="Magnuson J."/>
            <person name="Spatafora J.W."/>
            <person name="Nagy L.G."/>
            <person name="Henrissat B."/>
            <person name="Grigoriev I.V."/>
            <person name="Yang Z.L."/>
            <person name="Xu J."/>
            <person name="Martin F.M."/>
        </authorList>
    </citation>
    <scope>NUCLEOTIDE SEQUENCE</scope>
    <source>
        <strain evidence="16">KKN 215</strain>
    </source>
</reference>
<evidence type="ECO:0000256" key="5">
    <source>
        <dbReference type="ARBA" id="ARBA00022801"/>
    </source>
</evidence>
<keyword evidence="6 9" id="KW-0862">Zinc</keyword>
<dbReference type="Pfam" id="PF11838">
    <property type="entry name" value="ERAP1_C"/>
    <property type="match status" value="1"/>
</dbReference>
<comment type="caution">
    <text evidence="16">The sequence shown here is derived from an EMBL/GenBank/DDBJ whole genome shotgun (WGS) entry which is preliminary data.</text>
</comment>
<organism evidence="16 17">
    <name type="scientific">Cristinia sonorae</name>
    <dbReference type="NCBI Taxonomy" id="1940300"/>
    <lineage>
        <taxon>Eukaryota</taxon>
        <taxon>Fungi</taxon>
        <taxon>Dikarya</taxon>
        <taxon>Basidiomycota</taxon>
        <taxon>Agaricomycotina</taxon>
        <taxon>Agaricomycetes</taxon>
        <taxon>Agaricomycetidae</taxon>
        <taxon>Agaricales</taxon>
        <taxon>Pleurotineae</taxon>
        <taxon>Stephanosporaceae</taxon>
        <taxon>Cristinia</taxon>
    </lineage>
</organism>
<dbReference type="InterPro" id="IPR042097">
    <property type="entry name" value="Aminopeptidase_N-like_N_sf"/>
</dbReference>
<keyword evidence="2 11" id="KW-0031">Aminopeptidase</keyword>
<dbReference type="PANTHER" id="PTHR11533:SF174">
    <property type="entry name" value="PUROMYCIN-SENSITIVE AMINOPEPTIDASE-RELATED"/>
    <property type="match status" value="1"/>
</dbReference>
<comment type="similarity">
    <text evidence="1 11">Belongs to the peptidase M1 family.</text>
</comment>
<name>A0A8K0UHZ6_9AGAR</name>
<dbReference type="EMBL" id="JAEVFJ010000036">
    <property type="protein sequence ID" value="KAH8091342.1"/>
    <property type="molecule type" value="Genomic_DNA"/>
</dbReference>
<dbReference type="EC" id="3.4.11.-" evidence="11"/>
<dbReference type="PRINTS" id="PR00756">
    <property type="entry name" value="ALADIPTASE"/>
</dbReference>
<evidence type="ECO:0000256" key="9">
    <source>
        <dbReference type="PIRSR" id="PIRSR634016-3"/>
    </source>
</evidence>
<evidence type="ECO:0000256" key="10">
    <source>
        <dbReference type="PIRSR" id="PIRSR634016-4"/>
    </source>
</evidence>
<comment type="cofactor">
    <cofactor evidence="9 11">
        <name>Zn(2+)</name>
        <dbReference type="ChEBI" id="CHEBI:29105"/>
    </cofactor>
    <text evidence="9 11">Binds 1 zinc ion per subunit.</text>
</comment>
<dbReference type="GO" id="GO:0008270">
    <property type="term" value="F:zinc ion binding"/>
    <property type="evidence" value="ECO:0007669"/>
    <property type="project" value="UniProtKB-UniRule"/>
</dbReference>
<dbReference type="GO" id="GO:0043171">
    <property type="term" value="P:peptide catabolic process"/>
    <property type="evidence" value="ECO:0007669"/>
    <property type="project" value="TreeGrafter"/>
</dbReference>
<dbReference type="Gene3D" id="2.60.40.1910">
    <property type="match status" value="1"/>
</dbReference>
<evidence type="ECO:0000256" key="12">
    <source>
        <dbReference type="SAM" id="MobiDB-lite"/>
    </source>
</evidence>
<feature type="binding site" evidence="9">
    <location>
        <position position="301"/>
    </location>
    <ligand>
        <name>Zn(2+)</name>
        <dbReference type="ChEBI" id="CHEBI:29105"/>
        <note>catalytic</note>
    </ligand>
</feature>
<dbReference type="SUPFAM" id="SSF55486">
    <property type="entry name" value="Metalloproteases ('zincins'), catalytic domain"/>
    <property type="match status" value="1"/>
</dbReference>
<protein>
    <recommendedName>
        <fullName evidence="11">Aminopeptidase</fullName>
        <ecNumber evidence="11">3.4.11.-</ecNumber>
    </recommendedName>
</protein>
<evidence type="ECO:0000313" key="16">
    <source>
        <dbReference type="EMBL" id="KAH8091342.1"/>
    </source>
</evidence>
<dbReference type="Gene3D" id="1.10.390.10">
    <property type="entry name" value="Neutral Protease Domain 2"/>
    <property type="match status" value="1"/>
</dbReference>
<evidence type="ECO:0000256" key="7">
    <source>
        <dbReference type="ARBA" id="ARBA00023049"/>
    </source>
</evidence>
<keyword evidence="4 9" id="KW-0479">Metal-binding</keyword>
<evidence type="ECO:0000259" key="13">
    <source>
        <dbReference type="Pfam" id="PF01433"/>
    </source>
</evidence>
<dbReference type="InterPro" id="IPR045357">
    <property type="entry name" value="Aminopeptidase_N-like_N"/>
</dbReference>
<evidence type="ECO:0000259" key="14">
    <source>
        <dbReference type="Pfam" id="PF11838"/>
    </source>
</evidence>
<dbReference type="GO" id="GO:0005737">
    <property type="term" value="C:cytoplasm"/>
    <property type="evidence" value="ECO:0007669"/>
    <property type="project" value="TreeGrafter"/>
</dbReference>
<feature type="domain" description="Aminopeptidase N-like N-terminal" evidence="15">
    <location>
        <begin position="13"/>
        <end position="205"/>
    </location>
</feature>
<dbReference type="SUPFAM" id="SSF63737">
    <property type="entry name" value="Leukotriene A4 hydrolase N-terminal domain"/>
    <property type="match status" value="1"/>
</dbReference>
<evidence type="ECO:0000313" key="17">
    <source>
        <dbReference type="Proteomes" id="UP000813824"/>
    </source>
</evidence>
<dbReference type="GO" id="GO:0070006">
    <property type="term" value="F:metalloaminopeptidase activity"/>
    <property type="evidence" value="ECO:0007669"/>
    <property type="project" value="TreeGrafter"/>
</dbReference>
<gene>
    <name evidence="16" type="ORF">BXZ70DRAFT_898813</name>
</gene>
<dbReference type="AlphaFoldDB" id="A0A8K0UHZ6"/>
<dbReference type="InterPro" id="IPR027268">
    <property type="entry name" value="Peptidase_M4/M1_CTD_sf"/>
</dbReference>
<evidence type="ECO:0000256" key="1">
    <source>
        <dbReference type="ARBA" id="ARBA00010136"/>
    </source>
</evidence>
<dbReference type="PANTHER" id="PTHR11533">
    <property type="entry name" value="PROTEASE M1 ZINC METALLOPROTEASE"/>
    <property type="match status" value="1"/>
</dbReference>
<dbReference type="Pfam" id="PF01433">
    <property type="entry name" value="Peptidase_M1"/>
    <property type="match status" value="1"/>
</dbReference>
<evidence type="ECO:0000256" key="4">
    <source>
        <dbReference type="ARBA" id="ARBA00022723"/>
    </source>
</evidence>
<dbReference type="Proteomes" id="UP000813824">
    <property type="component" value="Unassembled WGS sequence"/>
</dbReference>
<feature type="domain" description="Peptidase M1 membrane alanine aminopeptidase" evidence="13">
    <location>
        <begin position="230"/>
        <end position="444"/>
    </location>
</feature>
<evidence type="ECO:0000259" key="15">
    <source>
        <dbReference type="Pfam" id="PF17900"/>
    </source>
</evidence>
<dbReference type="GO" id="GO:0042277">
    <property type="term" value="F:peptide binding"/>
    <property type="evidence" value="ECO:0007669"/>
    <property type="project" value="TreeGrafter"/>
</dbReference>
<feature type="binding site" evidence="9">
    <location>
        <position position="305"/>
    </location>
    <ligand>
        <name>Zn(2+)</name>
        <dbReference type="ChEBI" id="CHEBI:29105"/>
        <note>catalytic</note>
    </ligand>
</feature>
<evidence type="ECO:0000256" key="3">
    <source>
        <dbReference type="ARBA" id="ARBA00022670"/>
    </source>
</evidence>
<dbReference type="GO" id="GO:0016020">
    <property type="term" value="C:membrane"/>
    <property type="evidence" value="ECO:0007669"/>
    <property type="project" value="TreeGrafter"/>
</dbReference>
<feature type="region of interest" description="Disordered" evidence="12">
    <location>
        <begin position="860"/>
        <end position="882"/>
    </location>
</feature>
<feature type="active site" description="Proton acceptor" evidence="8">
    <location>
        <position position="302"/>
    </location>
</feature>
<evidence type="ECO:0000256" key="2">
    <source>
        <dbReference type="ARBA" id="ARBA00022438"/>
    </source>
</evidence>
<dbReference type="GO" id="GO:0005615">
    <property type="term" value="C:extracellular space"/>
    <property type="evidence" value="ECO:0007669"/>
    <property type="project" value="TreeGrafter"/>
</dbReference>
<dbReference type="InterPro" id="IPR001930">
    <property type="entry name" value="Peptidase_M1"/>
</dbReference>